<evidence type="ECO:0000313" key="12">
    <source>
        <dbReference type="Proteomes" id="UP000215086"/>
    </source>
</evidence>
<dbReference type="InterPro" id="IPR024920">
    <property type="entry name" value="Dihydroorotate_DH_1"/>
</dbReference>
<dbReference type="PANTHER" id="PTHR48109:SF1">
    <property type="entry name" value="DIHYDROOROTATE DEHYDROGENASE (FUMARATE)"/>
    <property type="match status" value="1"/>
</dbReference>
<gene>
    <name evidence="9" type="primary">pyrD</name>
    <name evidence="11" type="ORF">THTE_2024</name>
</gene>
<dbReference type="InterPro" id="IPR012135">
    <property type="entry name" value="Dihydroorotate_DH_1_2"/>
</dbReference>
<feature type="binding site" evidence="9">
    <location>
        <position position="217"/>
    </location>
    <ligand>
        <name>FMN</name>
        <dbReference type="ChEBI" id="CHEBI:58210"/>
    </ligand>
</feature>
<dbReference type="CDD" id="cd04740">
    <property type="entry name" value="DHOD_1B_like"/>
    <property type="match status" value="1"/>
</dbReference>
<evidence type="ECO:0000256" key="4">
    <source>
        <dbReference type="ARBA" id="ARBA00022490"/>
    </source>
</evidence>
<dbReference type="Pfam" id="PF01180">
    <property type="entry name" value="DHO_dh"/>
    <property type="match status" value="1"/>
</dbReference>
<keyword evidence="4 9" id="KW-0963">Cytoplasm</keyword>
<evidence type="ECO:0000256" key="7">
    <source>
        <dbReference type="ARBA" id="ARBA00022975"/>
    </source>
</evidence>
<comment type="catalytic activity">
    <reaction evidence="9">
        <text>(S)-dihydroorotate + A = orotate + AH2</text>
        <dbReference type="Rhea" id="RHEA:18073"/>
        <dbReference type="ChEBI" id="CHEBI:13193"/>
        <dbReference type="ChEBI" id="CHEBI:17499"/>
        <dbReference type="ChEBI" id="CHEBI:30839"/>
        <dbReference type="ChEBI" id="CHEBI:30864"/>
    </reaction>
</comment>
<evidence type="ECO:0000256" key="8">
    <source>
        <dbReference type="ARBA" id="ARBA00023002"/>
    </source>
</evidence>
<keyword evidence="5 9" id="KW-0285">Flavoprotein</keyword>
<dbReference type="InterPro" id="IPR033888">
    <property type="entry name" value="DHOD_1B"/>
</dbReference>
<comment type="subcellular location">
    <subcellularLocation>
        <location evidence="1 9">Cytoplasm</location>
    </subcellularLocation>
</comment>
<dbReference type="PROSITE" id="PS00912">
    <property type="entry name" value="DHODEHASE_2"/>
    <property type="match status" value="1"/>
</dbReference>
<dbReference type="GO" id="GO:0005737">
    <property type="term" value="C:cytoplasm"/>
    <property type="evidence" value="ECO:0007669"/>
    <property type="project" value="UniProtKB-SubCell"/>
</dbReference>
<dbReference type="InterPro" id="IPR049622">
    <property type="entry name" value="Dihydroorotate_DH_I"/>
</dbReference>
<organism evidence="11 12">
    <name type="scientific">Thermogutta terrifontis</name>
    <dbReference type="NCBI Taxonomy" id="1331910"/>
    <lineage>
        <taxon>Bacteria</taxon>
        <taxon>Pseudomonadati</taxon>
        <taxon>Planctomycetota</taxon>
        <taxon>Planctomycetia</taxon>
        <taxon>Pirellulales</taxon>
        <taxon>Thermoguttaceae</taxon>
        <taxon>Thermogutta</taxon>
    </lineage>
</organism>
<dbReference type="GO" id="GO:0004152">
    <property type="term" value="F:dihydroorotate dehydrogenase activity"/>
    <property type="evidence" value="ECO:0007669"/>
    <property type="project" value="UniProtKB-UniRule"/>
</dbReference>
<dbReference type="NCBIfam" id="NF005574">
    <property type="entry name" value="PRK07259.1"/>
    <property type="match status" value="1"/>
</dbReference>
<dbReference type="SUPFAM" id="SSF51395">
    <property type="entry name" value="FMN-linked oxidoreductases"/>
    <property type="match status" value="1"/>
</dbReference>
<name>A0A286RF86_9BACT</name>
<keyword evidence="6 9" id="KW-0288">FMN</keyword>
<comment type="function">
    <text evidence="9">Catalyzes the conversion of dihydroorotate to orotate.</text>
</comment>
<feature type="binding site" evidence="9">
    <location>
        <position position="22"/>
    </location>
    <ligand>
        <name>FMN</name>
        <dbReference type="ChEBI" id="CHEBI:58210"/>
    </ligand>
</feature>
<feature type="binding site" evidence="9">
    <location>
        <begin position="265"/>
        <end position="266"/>
    </location>
    <ligand>
        <name>FMN</name>
        <dbReference type="ChEBI" id="CHEBI:58210"/>
    </ligand>
</feature>
<dbReference type="InterPro" id="IPR005720">
    <property type="entry name" value="Dihydroorotate_DH_cat"/>
</dbReference>
<evidence type="ECO:0000313" key="11">
    <source>
        <dbReference type="EMBL" id="ASV74626.1"/>
    </source>
</evidence>
<dbReference type="PANTHER" id="PTHR48109">
    <property type="entry name" value="DIHYDROOROTATE DEHYDROGENASE (QUINONE), MITOCHONDRIAL-RELATED"/>
    <property type="match status" value="1"/>
</dbReference>
<dbReference type="GO" id="GO:0044205">
    <property type="term" value="P:'de novo' UMP biosynthetic process"/>
    <property type="evidence" value="ECO:0007669"/>
    <property type="project" value="UniProtKB-UniRule"/>
</dbReference>
<dbReference type="GO" id="GO:0006207">
    <property type="term" value="P:'de novo' pyrimidine nucleobase biosynthetic process"/>
    <property type="evidence" value="ECO:0007669"/>
    <property type="project" value="InterPro"/>
</dbReference>
<evidence type="ECO:0000256" key="3">
    <source>
        <dbReference type="ARBA" id="ARBA00008008"/>
    </source>
</evidence>
<evidence type="ECO:0000259" key="10">
    <source>
        <dbReference type="Pfam" id="PF01180"/>
    </source>
</evidence>
<feature type="active site" description="Nucleophile" evidence="9">
    <location>
        <position position="131"/>
    </location>
</feature>
<dbReference type="NCBIfam" id="TIGR01037">
    <property type="entry name" value="pyrD_sub1_fam"/>
    <property type="match status" value="1"/>
</dbReference>
<comment type="pathway">
    <text evidence="2 9">Pyrimidine metabolism; UMP biosynthesis via de novo pathway.</text>
</comment>
<evidence type="ECO:0000256" key="2">
    <source>
        <dbReference type="ARBA" id="ARBA00004725"/>
    </source>
</evidence>
<dbReference type="InterPro" id="IPR001295">
    <property type="entry name" value="Dihydroorotate_DH_CS"/>
</dbReference>
<feature type="binding site" evidence="9">
    <location>
        <position position="128"/>
    </location>
    <ligand>
        <name>FMN</name>
        <dbReference type="ChEBI" id="CHEBI:58210"/>
    </ligand>
</feature>
<dbReference type="FunFam" id="3.20.20.70:FF:000027">
    <property type="entry name" value="Dihydropyrimidine dehydrogenase [NADP(+)]"/>
    <property type="match status" value="1"/>
</dbReference>
<feature type="binding site" evidence="9">
    <location>
        <begin position="243"/>
        <end position="244"/>
    </location>
    <ligand>
        <name>FMN</name>
        <dbReference type="ChEBI" id="CHEBI:58210"/>
    </ligand>
</feature>
<comment type="caution">
    <text evidence="9">Lacks conserved residue(s) required for the propagation of feature annotation.</text>
</comment>
<feature type="binding site" evidence="9">
    <location>
        <position position="191"/>
    </location>
    <ligand>
        <name>FMN</name>
        <dbReference type="ChEBI" id="CHEBI:58210"/>
    </ligand>
</feature>
<dbReference type="PROSITE" id="PS00911">
    <property type="entry name" value="DHODEHASE_1"/>
    <property type="match status" value="1"/>
</dbReference>
<feature type="domain" description="Dihydroorotate dehydrogenase catalytic" evidence="10">
    <location>
        <begin position="5"/>
        <end position="283"/>
    </location>
</feature>
<keyword evidence="8 9" id="KW-0560">Oxidoreductase</keyword>
<evidence type="ECO:0000256" key="5">
    <source>
        <dbReference type="ARBA" id="ARBA00022630"/>
    </source>
</evidence>
<dbReference type="Proteomes" id="UP000215086">
    <property type="component" value="Chromosome"/>
</dbReference>
<feature type="binding site" evidence="9">
    <location>
        <position position="165"/>
    </location>
    <ligand>
        <name>FMN</name>
        <dbReference type="ChEBI" id="CHEBI:58210"/>
    </ligand>
</feature>
<sequence length="312" mass="32431">MEPDLSIEIGGLRLKNPVMLASGTFGNAVDCYAFADLNRLGAIIPKTVTLSPRIGNIPPRTVETAAGLLNSIGLDNEGLEGFRTRLWGRLSSLKCPVIVSIAGKADGEFVELAQAIGELEGVKAIELNLSCPNVAGGIDFATDPARCAAVVAAVRRVYDGPILAKLTPNVTDVAAVARAAESAGASAITAVNTLLGMSVDWRRRRSRLGQVFGGLSGPAIKPVALRIVYQVAQAVSIPVVAAGGITTVDDAMEFFVVGASAIQVGTASFYRPTAAWEILDGLPGALMELGARSLREVVGSFGSPRISCEIQC</sequence>
<dbReference type="InterPro" id="IPR050074">
    <property type="entry name" value="DHO_dehydrogenase"/>
</dbReference>
<dbReference type="UniPathway" id="UPA00070"/>
<feature type="binding site" evidence="9">
    <location>
        <position position="46"/>
    </location>
    <ligand>
        <name>substrate</name>
    </ligand>
</feature>
<accession>A0A286RF86</accession>
<evidence type="ECO:0000256" key="9">
    <source>
        <dbReference type="HAMAP-Rule" id="MF_00224"/>
    </source>
</evidence>
<feature type="binding site" evidence="9">
    <location>
        <begin position="46"/>
        <end position="47"/>
    </location>
    <ligand>
        <name>FMN</name>
        <dbReference type="ChEBI" id="CHEBI:58210"/>
    </ligand>
</feature>
<dbReference type="Gene3D" id="3.20.20.70">
    <property type="entry name" value="Aldolase class I"/>
    <property type="match status" value="1"/>
</dbReference>
<dbReference type="PIRSF" id="PIRSF000164">
    <property type="entry name" value="DHO_oxidase"/>
    <property type="match status" value="1"/>
</dbReference>
<reference evidence="11 12" key="1">
    <citation type="journal article" name="Front. Microbiol.">
        <title>Sugar Metabolism of the First Thermophilic Planctomycete Thermogutta terrifontis: Comparative Genomic and Transcriptomic Approaches.</title>
        <authorList>
            <person name="Elcheninov A.G."/>
            <person name="Menzel P."/>
            <person name="Gudbergsdottir S.R."/>
            <person name="Slesarev A.I."/>
            <person name="Kadnikov V.V."/>
            <person name="Krogh A."/>
            <person name="Bonch-Osmolovskaya E.A."/>
            <person name="Peng X."/>
            <person name="Kublanov I.V."/>
        </authorList>
    </citation>
    <scope>NUCLEOTIDE SEQUENCE [LARGE SCALE GENOMIC DNA]</scope>
    <source>
        <strain evidence="11 12">R1</strain>
    </source>
</reference>
<evidence type="ECO:0000256" key="6">
    <source>
        <dbReference type="ARBA" id="ARBA00022643"/>
    </source>
</evidence>
<dbReference type="HAMAP" id="MF_00224">
    <property type="entry name" value="DHO_dh_type1"/>
    <property type="match status" value="1"/>
</dbReference>
<dbReference type="EC" id="1.3.-.-" evidence="9"/>
<feature type="binding site" evidence="9">
    <location>
        <begin position="192"/>
        <end position="193"/>
    </location>
    <ligand>
        <name>substrate</name>
    </ligand>
</feature>
<comment type="similarity">
    <text evidence="3 9">Belongs to the dihydroorotate dehydrogenase family. Type 1 subfamily.</text>
</comment>
<feature type="binding site" evidence="9">
    <location>
        <begin position="70"/>
        <end position="74"/>
    </location>
    <ligand>
        <name>substrate</name>
    </ligand>
</feature>
<dbReference type="AlphaFoldDB" id="A0A286RF86"/>
<keyword evidence="12" id="KW-1185">Reference proteome</keyword>
<dbReference type="KEGG" id="ttf:THTE_2024"/>
<protein>
    <recommendedName>
        <fullName evidence="9">Dihydroorotate dehydrogenase</fullName>
        <shortName evidence="9">DHOD</shortName>
        <shortName evidence="9">DHODase</shortName>
        <shortName evidence="9">DHOdehase</shortName>
        <ecNumber evidence="9">1.3.-.-</ecNumber>
    </recommendedName>
</protein>
<dbReference type="RefSeq" id="WP_237260232.1">
    <property type="nucleotide sequence ID" value="NZ_CP018477.1"/>
</dbReference>
<evidence type="ECO:0000256" key="1">
    <source>
        <dbReference type="ARBA" id="ARBA00004496"/>
    </source>
</evidence>
<keyword evidence="7 9" id="KW-0665">Pyrimidine biosynthesis</keyword>
<feature type="binding site" evidence="9">
    <location>
        <position position="128"/>
    </location>
    <ligand>
        <name>substrate</name>
    </ligand>
</feature>
<dbReference type="EMBL" id="CP018477">
    <property type="protein sequence ID" value="ASV74626.1"/>
    <property type="molecule type" value="Genomic_DNA"/>
</dbReference>
<dbReference type="InterPro" id="IPR013785">
    <property type="entry name" value="Aldolase_TIM"/>
</dbReference>
<proteinExistence type="inferred from homology"/>
<comment type="cofactor">
    <cofactor evidence="9">
        <name>FMN</name>
        <dbReference type="ChEBI" id="CHEBI:58210"/>
    </cofactor>
    <text evidence="9">Binds 1 FMN per subunit.</text>
</comment>